<evidence type="ECO:0000256" key="1">
    <source>
        <dbReference type="SAM" id="Phobius"/>
    </source>
</evidence>
<sequence>MGEDVNNRLTTSLAWLTAAVIIVLNVALIYLTVTG</sequence>
<protein>
    <submittedName>
        <fullName evidence="2">Manganese transport protein</fullName>
    </submittedName>
</protein>
<organism evidence="2 3">
    <name type="scientific">Gordonia westfalica</name>
    <dbReference type="NCBI Taxonomy" id="158898"/>
    <lineage>
        <taxon>Bacteria</taxon>
        <taxon>Bacillati</taxon>
        <taxon>Actinomycetota</taxon>
        <taxon>Actinomycetes</taxon>
        <taxon>Mycobacteriales</taxon>
        <taxon>Gordoniaceae</taxon>
        <taxon>Gordonia</taxon>
    </lineage>
</organism>
<feature type="transmembrane region" description="Helical" evidence="1">
    <location>
        <begin position="12"/>
        <end position="33"/>
    </location>
</feature>
<name>A0A1H2E9V1_9ACTN</name>
<dbReference type="AlphaFoldDB" id="A0A1H2E9V1"/>
<evidence type="ECO:0000313" key="3">
    <source>
        <dbReference type="Proteomes" id="UP000183180"/>
    </source>
</evidence>
<keyword evidence="1" id="KW-1133">Transmembrane helix</keyword>
<evidence type="ECO:0000313" key="2">
    <source>
        <dbReference type="EMBL" id="SDT91870.1"/>
    </source>
</evidence>
<proteinExistence type="predicted"/>
<reference evidence="2 3" key="1">
    <citation type="submission" date="2016-10" db="EMBL/GenBank/DDBJ databases">
        <authorList>
            <person name="de Groot N.N."/>
        </authorList>
    </citation>
    <scope>NUCLEOTIDE SEQUENCE [LARGE SCALE GENOMIC DNA]</scope>
    <source>
        <strain evidence="2 3">DSM 44215</strain>
    </source>
</reference>
<accession>A0A1H2E9V1</accession>
<dbReference type="EMBL" id="FNLM01000030">
    <property type="protein sequence ID" value="SDT91870.1"/>
    <property type="molecule type" value="Genomic_DNA"/>
</dbReference>
<keyword evidence="1" id="KW-0812">Transmembrane</keyword>
<keyword evidence="1" id="KW-0472">Membrane</keyword>
<dbReference type="Proteomes" id="UP000183180">
    <property type="component" value="Unassembled WGS sequence"/>
</dbReference>
<gene>
    <name evidence="2" type="ORF">SAMN04488548_1305</name>
</gene>